<dbReference type="Pfam" id="PF00561">
    <property type="entry name" value="Abhydrolase_1"/>
    <property type="match status" value="1"/>
</dbReference>
<dbReference type="Proteomes" id="UP001055955">
    <property type="component" value="Chromosome"/>
</dbReference>
<reference evidence="5 6" key="1">
    <citation type="journal article" date="2022" name="Nat. Microbiol.">
        <title>The microbiome of a bacterivorous marine choanoflagellate contains a resource-demanding obligate bacterial associate.</title>
        <authorList>
            <person name="Needham D.M."/>
            <person name="Poirier C."/>
            <person name="Bachy C."/>
            <person name="George E.E."/>
            <person name="Wilken S."/>
            <person name="Yung C.C.M."/>
            <person name="Limardo A.J."/>
            <person name="Morando M."/>
            <person name="Sudek L."/>
            <person name="Malmstrom R.R."/>
            <person name="Keeling P.J."/>
            <person name="Santoro A.E."/>
            <person name="Worden A.Z."/>
        </authorList>
    </citation>
    <scope>NUCLEOTIDE SEQUENCE [LARGE SCALE GENOMIC DNA]</scope>
    <source>
        <strain evidence="5 6">Comchoano-1</strain>
    </source>
</reference>
<protein>
    <submittedName>
        <fullName evidence="5">Hydrolase</fullName>
    </submittedName>
</protein>
<dbReference type="InterPro" id="IPR050960">
    <property type="entry name" value="AB_hydrolase_4_sf"/>
</dbReference>
<comment type="similarity">
    <text evidence="1">Belongs to the AB hydrolase superfamily. AB hydrolase 4 family.</text>
</comment>
<dbReference type="RefSeq" id="WP_258568176.1">
    <property type="nucleotide sequence ID" value="NZ_CP092900.1"/>
</dbReference>
<sequence length="328" mass="37473">MDGSSNSYKPAWWLPNPHLQTLYPFIFKKKLKVPLQQEIFELPDGDFIDGWWTEKSQGPIVILLHGLQGSVDSHYINSLMHHIHYQTNWRALLLHFRGCGEQFNRLDKQYHSGDTEDIRFICNLIKQRNAQTPTAMVGFSLGGNILLKLFGELKQNNLMSTGISVCPPFDLLNTAINIQNGTAKIYEKMFIQDIKKAYHKKLQASETQNSILKDLDQVSTLIELDQKITAPLHGFDSLEEYYDQSSSISYLKSIKKPTLVIVASNDPVLKYNYIPTNEDTSSHVVIETYEHGGHIGFMSGPPHKPEYWLDARIMNFLSEHLPLGILQD</sequence>
<evidence type="ECO:0000256" key="1">
    <source>
        <dbReference type="ARBA" id="ARBA00010884"/>
    </source>
</evidence>
<name>A0ABY5DIG2_9GAMM</name>
<dbReference type="InterPro" id="IPR000952">
    <property type="entry name" value="AB_hydrolase_4_CS"/>
</dbReference>
<dbReference type="PIRSF" id="PIRSF005211">
    <property type="entry name" value="Ab_hydro_YheT"/>
    <property type="match status" value="1"/>
</dbReference>
<dbReference type="InterPro" id="IPR029058">
    <property type="entry name" value="AB_hydrolase_fold"/>
</dbReference>
<feature type="domain" description="AB hydrolase-1" evidence="4">
    <location>
        <begin position="59"/>
        <end position="301"/>
    </location>
</feature>
<dbReference type="SUPFAM" id="SSF53474">
    <property type="entry name" value="alpha/beta-Hydrolases"/>
    <property type="match status" value="1"/>
</dbReference>
<accession>A0ABY5DIG2</accession>
<keyword evidence="6" id="KW-1185">Reference proteome</keyword>
<evidence type="ECO:0000256" key="2">
    <source>
        <dbReference type="ARBA" id="ARBA00022487"/>
    </source>
</evidence>
<dbReference type="PROSITE" id="PS01133">
    <property type="entry name" value="UPF0017"/>
    <property type="match status" value="1"/>
</dbReference>
<dbReference type="PANTHER" id="PTHR10794">
    <property type="entry name" value="ABHYDROLASE DOMAIN-CONTAINING PROTEIN"/>
    <property type="match status" value="1"/>
</dbReference>
<dbReference type="NCBIfam" id="NF008218">
    <property type="entry name" value="PRK10985.1"/>
    <property type="match status" value="1"/>
</dbReference>
<evidence type="ECO:0000256" key="3">
    <source>
        <dbReference type="ARBA" id="ARBA00022801"/>
    </source>
</evidence>
<proteinExistence type="inferred from homology"/>
<evidence type="ECO:0000259" key="4">
    <source>
        <dbReference type="Pfam" id="PF00561"/>
    </source>
</evidence>
<keyword evidence="3 5" id="KW-0378">Hydrolase</keyword>
<evidence type="ECO:0000313" key="5">
    <source>
        <dbReference type="EMBL" id="UTC24393.1"/>
    </source>
</evidence>
<dbReference type="InterPro" id="IPR012020">
    <property type="entry name" value="ABHD4"/>
</dbReference>
<dbReference type="EMBL" id="CP092900">
    <property type="protein sequence ID" value="UTC24393.1"/>
    <property type="molecule type" value="Genomic_DNA"/>
</dbReference>
<dbReference type="Gene3D" id="3.40.50.1820">
    <property type="entry name" value="alpha/beta hydrolase"/>
    <property type="match status" value="1"/>
</dbReference>
<organism evidence="5 6">
    <name type="scientific">Candidatus Comchoanobacter bicostacola</name>
    <dbReference type="NCBI Taxonomy" id="2919598"/>
    <lineage>
        <taxon>Bacteria</taxon>
        <taxon>Pseudomonadati</taxon>
        <taxon>Pseudomonadota</taxon>
        <taxon>Gammaproteobacteria</taxon>
        <taxon>Candidatus Comchoanobacterales</taxon>
        <taxon>Candidatus Comchoanobacteraceae</taxon>
        <taxon>Candidatus Comchoanobacter</taxon>
    </lineage>
</organism>
<dbReference type="InterPro" id="IPR000073">
    <property type="entry name" value="AB_hydrolase_1"/>
</dbReference>
<gene>
    <name evidence="5" type="ORF">MMH89_04065</name>
</gene>
<keyword evidence="2" id="KW-0719">Serine esterase</keyword>
<dbReference type="GO" id="GO:0016787">
    <property type="term" value="F:hydrolase activity"/>
    <property type="evidence" value="ECO:0007669"/>
    <property type="project" value="UniProtKB-KW"/>
</dbReference>
<evidence type="ECO:0000313" key="6">
    <source>
        <dbReference type="Proteomes" id="UP001055955"/>
    </source>
</evidence>
<dbReference type="PANTHER" id="PTHR10794:SF94">
    <property type="entry name" value="ESTERASE YHET-RELATED"/>
    <property type="match status" value="1"/>
</dbReference>